<dbReference type="Pfam" id="PF05699">
    <property type="entry name" value="Dimer_Tnp_hAT"/>
    <property type="match status" value="1"/>
</dbReference>
<sequence length="440" mass="48836">MAVTRNFLDQDFNLTSILLGLLEIEGPHSGVALATHFLSILHQFDLEDCITSIKTNNASRNSSMVNEIASTAATFNASTHSIGCMAHVLHLVAQDGLKALSKGVAPTTCEQEESPVPMAIVKIINPPDGSSLKYDSIISHVAQLTSYLWQSPQHREKFAATVKLNYDGPKPTNANTLLCHVHTRWSSTYDMLEQALCLREAYNQYCSPESMESFCLSPIAWEKGEVMVNFLQPLYEATNIICSSKYPTINQALQLYILLIKRLNQVCQQYDVAPIEAAFLAMTSKLKKYLTLLLHKTPVICASILDPCCRMKFFTAHDTTLAQFGTSANELAKIFEDKAQKQCTSVNNPPPEPECNGQSGLFDEMYSAKWLEGGTVESEIQQFFAEPPEPKSTDIRLFWKSCGGIFPNLSLMACKYLAIPATSSPSERVFSCGRKILTYQ</sequence>
<feature type="domain" description="HAT C-terminal dimerisation" evidence="6">
    <location>
        <begin position="379"/>
        <end position="438"/>
    </location>
</feature>
<evidence type="ECO:0000313" key="8">
    <source>
        <dbReference type="Proteomes" id="UP000765509"/>
    </source>
</evidence>
<dbReference type="PANTHER" id="PTHR46481:SF10">
    <property type="entry name" value="ZINC FINGER BED DOMAIN-CONTAINING PROTEIN 39"/>
    <property type="match status" value="1"/>
</dbReference>
<keyword evidence="3" id="KW-0863">Zinc-finger</keyword>
<keyword evidence="8" id="KW-1185">Reference proteome</keyword>
<evidence type="ECO:0000256" key="3">
    <source>
        <dbReference type="ARBA" id="ARBA00022771"/>
    </source>
</evidence>
<protein>
    <recommendedName>
        <fullName evidence="6">HAT C-terminal dimerisation domain-containing protein</fullName>
    </recommendedName>
</protein>
<dbReference type="PANTHER" id="PTHR46481">
    <property type="entry name" value="ZINC FINGER BED DOMAIN-CONTAINING PROTEIN 4"/>
    <property type="match status" value="1"/>
</dbReference>
<dbReference type="AlphaFoldDB" id="A0A9Q3GCR0"/>
<dbReference type="SUPFAM" id="SSF53098">
    <property type="entry name" value="Ribonuclease H-like"/>
    <property type="match status" value="1"/>
</dbReference>
<keyword evidence="2" id="KW-0479">Metal-binding</keyword>
<evidence type="ECO:0000256" key="4">
    <source>
        <dbReference type="ARBA" id="ARBA00022833"/>
    </source>
</evidence>
<name>A0A9Q3GCR0_9BASI</name>
<dbReference type="InterPro" id="IPR052035">
    <property type="entry name" value="ZnF_BED_domain_contain"/>
</dbReference>
<evidence type="ECO:0000259" key="6">
    <source>
        <dbReference type="Pfam" id="PF05699"/>
    </source>
</evidence>
<organism evidence="7 8">
    <name type="scientific">Austropuccinia psidii MF-1</name>
    <dbReference type="NCBI Taxonomy" id="1389203"/>
    <lineage>
        <taxon>Eukaryota</taxon>
        <taxon>Fungi</taxon>
        <taxon>Dikarya</taxon>
        <taxon>Basidiomycota</taxon>
        <taxon>Pucciniomycotina</taxon>
        <taxon>Pucciniomycetes</taxon>
        <taxon>Pucciniales</taxon>
        <taxon>Sphaerophragmiaceae</taxon>
        <taxon>Austropuccinia</taxon>
    </lineage>
</organism>
<accession>A0A9Q3GCR0</accession>
<dbReference type="InterPro" id="IPR012337">
    <property type="entry name" value="RNaseH-like_sf"/>
</dbReference>
<dbReference type="GO" id="GO:0005634">
    <property type="term" value="C:nucleus"/>
    <property type="evidence" value="ECO:0007669"/>
    <property type="project" value="UniProtKB-SubCell"/>
</dbReference>
<keyword evidence="5" id="KW-0539">Nucleus</keyword>
<reference evidence="7" key="1">
    <citation type="submission" date="2021-03" db="EMBL/GenBank/DDBJ databases">
        <title>Draft genome sequence of rust myrtle Austropuccinia psidii MF-1, a brazilian biotype.</title>
        <authorList>
            <person name="Quecine M.C."/>
            <person name="Pachon D.M.R."/>
            <person name="Bonatelli M.L."/>
            <person name="Correr F.H."/>
            <person name="Franceschini L.M."/>
            <person name="Leite T.F."/>
            <person name="Margarido G.R.A."/>
            <person name="Almeida C.A."/>
            <person name="Ferrarezi J.A."/>
            <person name="Labate C.A."/>
        </authorList>
    </citation>
    <scope>NUCLEOTIDE SEQUENCE</scope>
    <source>
        <strain evidence="7">MF-1</strain>
    </source>
</reference>
<evidence type="ECO:0000256" key="1">
    <source>
        <dbReference type="ARBA" id="ARBA00004123"/>
    </source>
</evidence>
<dbReference type="Proteomes" id="UP000765509">
    <property type="component" value="Unassembled WGS sequence"/>
</dbReference>
<evidence type="ECO:0000256" key="2">
    <source>
        <dbReference type="ARBA" id="ARBA00022723"/>
    </source>
</evidence>
<evidence type="ECO:0000313" key="7">
    <source>
        <dbReference type="EMBL" id="MBW0462609.1"/>
    </source>
</evidence>
<gene>
    <name evidence="7" type="ORF">O181_002324</name>
</gene>
<dbReference type="GO" id="GO:0046983">
    <property type="term" value="F:protein dimerization activity"/>
    <property type="evidence" value="ECO:0007669"/>
    <property type="project" value="InterPro"/>
</dbReference>
<comment type="subcellular location">
    <subcellularLocation>
        <location evidence="1">Nucleus</location>
    </subcellularLocation>
</comment>
<comment type="caution">
    <text evidence="7">The sequence shown here is derived from an EMBL/GenBank/DDBJ whole genome shotgun (WGS) entry which is preliminary data.</text>
</comment>
<keyword evidence="4" id="KW-0862">Zinc</keyword>
<evidence type="ECO:0000256" key="5">
    <source>
        <dbReference type="ARBA" id="ARBA00023242"/>
    </source>
</evidence>
<dbReference type="GO" id="GO:0008270">
    <property type="term" value="F:zinc ion binding"/>
    <property type="evidence" value="ECO:0007669"/>
    <property type="project" value="UniProtKB-KW"/>
</dbReference>
<dbReference type="EMBL" id="AVOT02000384">
    <property type="protein sequence ID" value="MBW0462609.1"/>
    <property type="molecule type" value="Genomic_DNA"/>
</dbReference>
<dbReference type="InterPro" id="IPR008906">
    <property type="entry name" value="HATC_C_dom"/>
</dbReference>
<proteinExistence type="predicted"/>
<dbReference type="OrthoDB" id="785030at2759"/>